<organism evidence="2 3">
    <name type="scientific">Helianthus annuus</name>
    <name type="common">Common sunflower</name>
    <dbReference type="NCBI Taxonomy" id="4232"/>
    <lineage>
        <taxon>Eukaryota</taxon>
        <taxon>Viridiplantae</taxon>
        <taxon>Streptophyta</taxon>
        <taxon>Embryophyta</taxon>
        <taxon>Tracheophyta</taxon>
        <taxon>Spermatophyta</taxon>
        <taxon>Magnoliopsida</taxon>
        <taxon>eudicotyledons</taxon>
        <taxon>Gunneridae</taxon>
        <taxon>Pentapetalae</taxon>
        <taxon>asterids</taxon>
        <taxon>campanulids</taxon>
        <taxon>Asterales</taxon>
        <taxon>Asteraceae</taxon>
        <taxon>Asteroideae</taxon>
        <taxon>Heliantheae alliance</taxon>
        <taxon>Heliantheae</taxon>
        <taxon>Helianthus</taxon>
    </lineage>
</organism>
<gene>
    <name evidence="2" type="ORF">HanXRQr2_Chr07g0283761</name>
</gene>
<name>A0A9K3IJR4_HELAN</name>
<keyword evidence="3" id="KW-1185">Reference proteome</keyword>
<feature type="compositionally biased region" description="Polar residues" evidence="1">
    <location>
        <begin position="109"/>
        <end position="121"/>
    </location>
</feature>
<feature type="region of interest" description="Disordered" evidence="1">
    <location>
        <begin position="109"/>
        <end position="148"/>
    </location>
</feature>
<comment type="caution">
    <text evidence="2">The sequence shown here is derived from an EMBL/GenBank/DDBJ whole genome shotgun (WGS) entry which is preliminary data.</text>
</comment>
<dbReference type="EMBL" id="MNCJ02000322">
    <property type="protein sequence ID" value="KAF5797701.1"/>
    <property type="molecule type" value="Genomic_DNA"/>
</dbReference>
<reference evidence="2" key="2">
    <citation type="submission" date="2020-06" db="EMBL/GenBank/DDBJ databases">
        <title>Helianthus annuus Genome sequencing and assembly Release 2.</title>
        <authorList>
            <person name="Gouzy J."/>
            <person name="Langlade N."/>
            <person name="Munos S."/>
        </authorList>
    </citation>
    <scope>NUCLEOTIDE SEQUENCE</scope>
    <source>
        <tissue evidence="2">Leaves</tissue>
    </source>
</reference>
<reference evidence="2" key="1">
    <citation type="journal article" date="2017" name="Nature">
        <title>The sunflower genome provides insights into oil metabolism, flowering and Asterid evolution.</title>
        <authorList>
            <person name="Badouin H."/>
            <person name="Gouzy J."/>
            <person name="Grassa C.J."/>
            <person name="Murat F."/>
            <person name="Staton S.E."/>
            <person name="Cottret L."/>
            <person name="Lelandais-Briere C."/>
            <person name="Owens G.L."/>
            <person name="Carrere S."/>
            <person name="Mayjonade B."/>
            <person name="Legrand L."/>
            <person name="Gill N."/>
            <person name="Kane N.C."/>
            <person name="Bowers J.E."/>
            <person name="Hubner S."/>
            <person name="Bellec A."/>
            <person name="Berard A."/>
            <person name="Berges H."/>
            <person name="Blanchet N."/>
            <person name="Boniface M.C."/>
            <person name="Brunel D."/>
            <person name="Catrice O."/>
            <person name="Chaidir N."/>
            <person name="Claudel C."/>
            <person name="Donnadieu C."/>
            <person name="Faraut T."/>
            <person name="Fievet G."/>
            <person name="Helmstetter N."/>
            <person name="King M."/>
            <person name="Knapp S.J."/>
            <person name="Lai Z."/>
            <person name="Le Paslier M.C."/>
            <person name="Lippi Y."/>
            <person name="Lorenzon L."/>
            <person name="Mandel J.R."/>
            <person name="Marage G."/>
            <person name="Marchand G."/>
            <person name="Marquand E."/>
            <person name="Bret-Mestries E."/>
            <person name="Morien E."/>
            <person name="Nambeesan S."/>
            <person name="Nguyen T."/>
            <person name="Pegot-Espagnet P."/>
            <person name="Pouilly N."/>
            <person name="Raftis F."/>
            <person name="Sallet E."/>
            <person name="Schiex T."/>
            <person name="Thomas J."/>
            <person name="Vandecasteele C."/>
            <person name="Vares D."/>
            <person name="Vear F."/>
            <person name="Vautrin S."/>
            <person name="Crespi M."/>
            <person name="Mangin B."/>
            <person name="Burke J.M."/>
            <person name="Salse J."/>
            <person name="Munos S."/>
            <person name="Vincourt P."/>
            <person name="Rieseberg L.H."/>
            <person name="Langlade N.B."/>
        </authorList>
    </citation>
    <scope>NUCLEOTIDE SEQUENCE</scope>
    <source>
        <tissue evidence="2">Leaves</tissue>
    </source>
</reference>
<dbReference type="Gramene" id="mRNA:HanXRQr2_Chr07g0283761">
    <property type="protein sequence ID" value="CDS:HanXRQr2_Chr07g0283761.1"/>
    <property type="gene ID" value="HanXRQr2_Chr07g0283761"/>
</dbReference>
<feature type="compositionally biased region" description="Pro residues" evidence="1">
    <location>
        <begin position="43"/>
        <end position="56"/>
    </location>
</feature>
<feature type="compositionally biased region" description="Basic and acidic residues" evidence="1">
    <location>
        <begin position="122"/>
        <end position="140"/>
    </location>
</feature>
<evidence type="ECO:0000256" key="1">
    <source>
        <dbReference type="SAM" id="MobiDB-lite"/>
    </source>
</evidence>
<evidence type="ECO:0000313" key="2">
    <source>
        <dbReference type="EMBL" id="KAF5797701.1"/>
    </source>
</evidence>
<sequence>MDAQTLSKHELFDQIESCIARMIDILKNRPRFQAPAIVAATTTPPPTVADPPPNPTPTSSVVQNPALNTAPVPVLKPTSSHEHFAPLNTHHPLSNRQITLATTSARVFSTPPCQQDNQNSQKDNESSSREGVADEREWHPPWRSVTTAPNTVGRFEWHPPWKFPMLCPNFNLVDKVLLRGME</sequence>
<accession>A0A9K3IJR4</accession>
<proteinExistence type="predicted"/>
<evidence type="ECO:0000313" key="3">
    <source>
        <dbReference type="Proteomes" id="UP000215914"/>
    </source>
</evidence>
<feature type="region of interest" description="Disordered" evidence="1">
    <location>
        <begin position="42"/>
        <end position="95"/>
    </location>
</feature>
<dbReference type="AlphaFoldDB" id="A0A9K3IJR4"/>
<protein>
    <submittedName>
        <fullName evidence="2">Uncharacterized protein</fullName>
    </submittedName>
</protein>
<dbReference type="Proteomes" id="UP000215914">
    <property type="component" value="Unassembled WGS sequence"/>
</dbReference>